<feature type="domain" description="PAS" evidence="2">
    <location>
        <begin position="292"/>
        <end position="344"/>
    </location>
</feature>
<dbReference type="InterPro" id="IPR000700">
    <property type="entry name" value="PAS-assoc_C"/>
</dbReference>
<keyword evidence="6" id="KW-1185">Reference proteome</keyword>
<organism evidence="5 6">
    <name type="scientific">Baekduia soli</name>
    <dbReference type="NCBI Taxonomy" id="496014"/>
    <lineage>
        <taxon>Bacteria</taxon>
        <taxon>Bacillati</taxon>
        <taxon>Actinomycetota</taxon>
        <taxon>Thermoleophilia</taxon>
        <taxon>Solirubrobacterales</taxon>
        <taxon>Baekduiaceae</taxon>
        <taxon>Baekduia</taxon>
    </lineage>
</organism>
<feature type="domain" description="PAC" evidence="3">
    <location>
        <begin position="364"/>
        <end position="420"/>
    </location>
</feature>
<evidence type="ECO:0000259" key="2">
    <source>
        <dbReference type="PROSITE" id="PS50112"/>
    </source>
</evidence>
<dbReference type="Pfam" id="PF08448">
    <property type="entry name" value="PAS_4"/>
    <property type="match status" value="1"/>
</dbReference>
<evidence type="ECO:0000313" key="5">
    <source>
        <dbReference type="EMBL" id="QEC47939.1"/>
    </source>
</evidence>
<protein>
    <submittedName>
        <fullName evidence="5">EAL domain-containing protein</fullName>
    </submittedName>
</protein>
<dbReference type="PANTHER" id="PTHR44757:SF4">
    <property type="entry name" value="DIGUANYLATE CYCLASE DGCE-RELATED"/>
    <property type="match status" value="1"/>
</dbReference>
<feature type="compositionally biased region" description="Basic residues" evidence="1">
    <location>
        <begin position="8"/>
        <end position="25"/>
    </location>
</feature>
<sequence>MAGDARPARPRRRGRAPAHPRHHAGRLAPGAVGEELRIARDFWQTTLDSLAAHVAVIDEAGTVVAVNAAWRRFGAEGGAGAGADCLGQNYLRACDAGAPDPYALRAATGLREVLAGALEHFAMEYPVHHGAVRRWFDVCASRFSGEGPVRVVVSHAEVTERIAMEAEAGTRSALLDEIDVSVIATDAAGVVTHWNRGAEALYGWSRVEATGRRVAELVVGDPAPSLGRTGPERRHTGRREGRFILKRRDGSTFPAHVRDTVLRDGAGRVTAMIAVSIDISSEIASEASLTTARNHLQAVTHSMGEGLCALDGDGRVTLMNRAAEQMLGWSSATMLGRRMHDIVHRHAGPGVGPDGCGLARAQRDAVTVRVDQDAFLCQDGSALMVSWTSAPLQTSDGVTGFVVVFSDATRRVAEKEDLRRELSALAWVGRVQDALREDRFVLYAQPILDLRTDEVVQRELLLRLREPGGGIVGPAAYLQIAEQRGLIGDIDRWVIRQAAGLAAQGRPVELNVSGCSLSDPRLIAHIETCLRESGADPAHMVFEITETALVSDQAAALDFAQRLHGLGCKLALDDFGTGYGGFTYLKQLPVDYLKIDIEFVRDLPTNDASRHVVQAEVNLARSFDLETVAEGVEDAETLDLLRELGVDFAQGYHIARPAPIEAHDAHHLMTERPA</sequence>
<dbReference type="NCBIfam" id="TIGR00229">
    <property type="entry name" value="sensory_box"/>
    <property type="match status" value="2"/>
</dbReference>
<dbReference type="GO" id="GO:0006355">
    <property type="term" value="P:regulation of DNA-templated transcription"/>
    <property type="evidence" value="ECO:0007669"/>
    <property type="project" value="InterPro"/>
</dbReference>
<dbReference type="SUPFAM" id="SSF141868">
    <property type="entry name" value="EAL domain-like"/>
    <property type="match status" value="1"/>
</dbReference>
<evidence type="ECO:0000259" key="3">
    <source>
        <dbReference type="PROSITE" id="PS50113"/>
    </source>
</evidence>
<dbReference type="EMBL" id="CP042430">
    <property type="protein sequence ID" value="QEC47939.1"/>
    <property type="molecule type" value="Genomic_DNA"/>
</dbReference>
<dbReference type="SMART" id="SM00052">
    <property type="entry name" value="EAL"/>
    <property type="match status" value="1"/>
</dbReference>
<dbReference type="InterPro" id="IPR001610">
    <property type="entry name" value="PAC"/>
</dbReference>
<dbReference type="PROSITE" id="PS50883">
    <property type="entry name" value="EAL"/>
    <property type="match status" value="1"/>
</dbReference>
<dbReference type="InterPro" id="IPR000014">
    <property type="entry name" value="PAS"/>
</dbReference>
<accession>A0A5B8U499</accession>
<proteinExistence type="predicted"/>
<dbReference type="AlphaFoldDB" id="A0A5B8U499"/>
<dbReference type="InterPro" id="IPR013767">
    <property type="entry name" value="PAS_fold"/>
</dbReference>
<dbReference type="SUPFAM" id="SSF55785">
    <property type="entry name" value="PYP-like sensor domain (PAS domain)"/>
    <property type="match status" value="3"/>
</dbReference>
<dbReference type="InterPro" id="IPR052155">
    <property type="entry name" value="Biofilm_reg_signaling"/>
</dbReference>
<dbReference type="InterPro" id="IPR035919">
    <property type="entry name" value="EAL_sf"/>
</dbReference>
<gene>
    <name evidence="5" type="ORF">FSW04_10400</name>
</gene>
<feature type="region of interest" description="Disordered" evidence="1">
    <location>
        <begin position="1"/>
        <end position="29"/>
    </location>
</feature>
<dbReference type="Gene3D" id="3.20.20.450">
    <property type="entry name" value="EAL domain"/>
    <property type="match status" value="1"/>
</dbReference>
<dbReference type="OrthoDB" id="23692at2"/>
<dbReference type="Gene3D" id="3.30.450.20">
    <property type="entry name" value="PAS domain"/>
    <property type="match status" value="3"/>
</dbReference>
<evidence type="ECO:0000259" key="4">
    <source>
        <dbReference type="PROSITE" id="PS50883"/>
    </source>
</evidence>
<dbReference type="PANTHER" id="PTHR44757">
    <property type="entry name" value="DIGUANYLATE CYCLASE DGCP"/>
    <property type="match status" value="1"/>
</dbReference>
<dbReference type="SMART" id="SM00091">
    <property type="entry name" value="PAS"/>
    <property type="match status" value="3"/>
</dbReference>
<dbReference type="SMART" id="SM00086">
    <property type="entry name" value="PAC"/>
    <property type="match status" value="2"/>
</dbReference>
<dbReference type="CDD" id="cd01948">
    <property type="entry name" value="EAL"/>
    <property type="match status" value="1"/>
</dbReference>
<dbReference type="Pfam" id="PF00563">
    <property type="entry name" value="EAL"/>
    <property type="match status" value="1"/>
</dbReference>
<dbReference type="InterPro" id="IPR001633">
    <property type="entry name" value="EAL_dom"/>
</dbReference>
<dbReference type="PROSITE" id="PS50112">
    <property type="entry name" value="PAS"/>
    <property type="match status" value="2"/>
</dbReference>
<reference evidence="5 6" key="1">
    <citation type="journal article" date="2018" name="J. Microbiol.">
        <title>Baekduia soli gen. nov., sp. nov., a novel bacterium isolated from the soil of Baekdu Mountain and proposal of a novel family name, Baekduiaceae fam. nov.</title>
        <authorList>
            <person name="An D.S."/>
            <person name="Siddiqi M.Z."/>
            <person name="Kim K.H."/>
            <person name="Yu H.S."/>
            <person name="Im W.T."/>
        </authorList>
    </citation>
    <scope>NUCLEOTIDE SEQUENCE [LARGE SCALE GENOMIC DNA]</scope>
    <source>
        <strain evidence="5 6">BR7-21</strain>
    </source>
</reference>
<name>A0A5B8U499_9ACTN</name>
<feature type="domain" description="EAL" evidence="4">
    <location>
        <begin position="424"/>
        <end position="671"/>
    </location>
</feature>
<evidence type="ECO:0000313" key="6">
    <source>
        <dbReference type="Proteomes" id="UP000321805"/>
    </source>
</evidence>
<dbReference type="Proteomes" id="UP000321805">
    <property type="component" value="Chromosome"/>
</dbReference>
<dbReference type="KEGG" id="bsol:FSW04_10400"/>
<dbReference type="Pfam" id="PF00989">
    <property type="entry name" value="PAS"/>
    <property type="match status" value="2"/>
</dbReference>
<evidence type="ECO:0000256" key="1">
    <source>
        <dbReference type="SAM" id="MobiDB-lite"/>
    </source>
</evidence>
<dbReference type="PROSITE" id="PS50113">
    <property type="entry name" value="PAC"/>
    <property type="match status" value="2"/>
</dbReference>
<dbReference type="CDD" id="cd00130">
    <property type="entry name" value="PAS"/>
    <property type="match status" value="2"/>
</dbReference>
<dbReference type="InterPro" id="IPR013656">
    <property type="entry name" value="PAS_4"/>
</dbReference>
<dbReference type="InterPro" id="IPR035965">
    <property type="entry name" value="PAS-like_dom_sf"/>
</dbReference>
<feature type="domain" description="PAC" evidence="3">
    <location>
        <begin position="239"/>
        <end position="291"/>
    </location>
</feature>
<feature type="domain" description="PAS" evidence="2">
    <location>
        <begin position="174"/>
        <end position="218"/>
    </location>
</feature>